<evidence type="ECO:0000256" key="1">
    <source>
        <dbReference type="SAM" id="SignalP"/>
    </source>
</evidence>
<accession>A0AAJ0GXC2</accession>
<keyword evidence="1" id="KW-0732">Signal</keyword>
<feature type="chain" id="PRO_5042517819" description="Secreted protein" evidence="1">
    <location>
        <begin position="20"/>
        <end position="90"/>
    </location>
</feature>
<name>A0AAJ0GXC2_9PEZI</name>
<dbReference type="AlphaFoldDB" id="A0AAJ0GXC2"/>
<dbReference type="Proteomes" id="UP001273166">
    <property type="component" value="Unassembled WGS sequence"/>
</dbReference>
<keyword evidence="3" id="KW-1185">Reference proteome</keyword>
<feature type="signal peptide" evidence="1">
    <location>
        <begin position="1"/>
        <end position="19"/>
    </location>
</feature>
<dbReference type="EMBL" id="JAUDZG010000003">
    <property type="protein sequence ID" value="KAK3307590.1"/>
    <property type="molecule type" value="Genomic_DNA"/>
</dbReference>
<evidence type="ECO:0008006" key="4">
    <source>
        <dbReference type="Google" id="ProtNLM"/>
    </source>
</evidence>
<sequence length="90" mass="9969">MLRLLLVVVSCARLSHVTSVQHCLVSHARYGALALTSGPHGMTSSYCNKSRDWQHHRHLRNEQVSSLEQDGIHVRPTIACNLSNATPQSV</sequence>
<dbReference type="RefSeq" id="XP_062723370.1">
    <property type="nucleotide sequence ID" value="XM_062862340.1"/>
</dbReference>
<reference evidence="2" key="2">
    <citation type="submission" date="2023-06" db="EMBL/GenBank/DDBJ databases">
        <authorList>
            <consortium name="Lawrence Berkeley National Laboratory"/>
            <person name="Mondo S.J."/>
            <person name="Hensen N."/>
            <person name="Bonometti L."/>
            <person name="Westerberg I."/>
            <person name="Brannstrom I.O."/>
            <person name="Guillou S."/>
            <person name="Cros-Aarteil S."/>
            <person name="Calhoun S."/>
            <person name="Haridas S."/>
            <person name="Kuo A."/>
            <person name="Pangilinan J."/>
            <person name="Riley R."/>
            <person name="Labutti K."/>
            <person name="Andreopoulos B."/>
            <person name="Lipzen A."/>
            <person name="Chen C."/>
            <person name="Yanf M."/>
            <person name="Daum C."/>
            <person name="Ng V."/>
            <person name="Clum A."/>
            <person name="Steindorff A."/>
            <person name="Ohm R."/>
            <person name="Martin F."/>
            <person name="Silar P."/>
            <person name="Natvig D."/>
            <person name="Lalanne C."/>
            <person name="Gautier V."/>
            <person name="Ament-Velasquez S.L."/>
            <person name="Kruys A."/>
            <person name="Hutchinson M.I."/>
            <person name="Powell A.J."/>
            <person name="Barry K."/>
            <person name="Miller A.N."/>
            <person name="Grigoriev I.V."/>
            <person name="Debuchy R."/>
            <person name="Gladieux P."/>
            <person name="Thoren M.H."/>
            <person name="Johannesson H."/>
        </authorList>
    </citation>
    <scope>NUCLEOTIDE SEQUENCE</scope>
    <source>
        <strain evidence="2">CBS 333.67</strain>
    </source>
</reference>
<evidence type="ECO:0000313" key="3">
    <source>
        <dbReference type="Proteomes" id="UP001273166"/>
    </source>
</evidence>
<organism evidence="2 3">
    <name type="scientific">Chaetomium strumarium</name>
    <dbReference type="NCBI Taxonomy" id="1170767"/>
    <lineage>
        <taxon>Eukaryota</taxon>
        <taxon>Fungi</taxon>
        <taxon>Dikarya</taxon>
        <taxon>Ascomycota</taxon>
        <taxon>Pezizomycotina</taxon>
        <taxon>Sordariomycetes</taxon>
        <taxon>Sordariomycetidae</taxon>
        <taxon>Sordariales</taxon>
        <taxon>Chaetomiaceae</taxon>
        <taxon>Chaetomium</taxon>
    </lineage>
</organism>
<gene>
    <name evidence="2" type="ORF">B0T15DRAFT_183378</name>
</gene>
<dbReference type="GeneID" id="87881169"/>
<reference evidence="2" key="1">
    <citation type="journal article" date="2023" name="Mol. Phylogenet. Evol.">
        <title>Genome-scale phylogeny and comparative genomics of the fungal order Sordariales.</title>
        <authorList>
            <person name="Hensen N."/>
            <person name="Bonometti L."/>
            <person name="Westerberg I."/>
            <person name="Brannstrom I.O."/>
            <person name="Guillou S."/>
            <person name="Cros-Aarteil S."/>
            <person name="Calhoun S."/>
            <person name="Haridas S."/>
            <person name="Kuo A."/>
            <person name="Mondo S."/>
            <person name="Pangilinan J."/>
            <person name="Riley R."/>
            <person name="LaButti K."/>
            <person name="Andreopoulos B."/>
            <person name="Lipzen A."/>
            <person name="Chen C."/>
            <person name="Yan M."/>
            <person name="Daum C."/>
            <person name="Ng V."/>
            <person name="Clum A."/>
            <person name="Steindorff A."/>
            <person name="Ohm R.A."/>
            <person name="Martin F."/>
            <person name="Silar P."/>
            <person name="Natvig D.O."/>
            <person name="Lalanne C."/>
            <person name="Gautier V."/>
            <person name="Ament-Velasquez S.L."/>
            <person name="Kruys A."/>
            <person name="Hutchinson M.I."/>
            <person name="Powell A.J."/>
            <person name="Barry K."/>
            <person name="Miller A.N."/>
            <person name="Grigoriev I.V."/>
            <person name="Debuchy R."/>
            <person name="Gladieux P."/>
            <person name="Hiltunen Thoren M."/>
            <person name="Johannesson H."/>
        </authorList>
    </citation>
    <scope>NUCLEOTIDE SEQUENCE</scope>
    <source>
        <strain evidence="2">CBS 333.67</strain>
    </source>
</reference>
<comment type="caution">
    <text evidence="2">The sequence shown here is derived from an EMBL/GenBank/DDBJ whole genome shotgun (WGS) entry which is preliminary data.</text>
</comment>
<proteinExistence type="predicted"/>
<protein>
    <recommendedName>
        <fullName evidence="4">Secreted protein</fullName>
    </recommendedName>
</protein>
<evidence type="ECO:0000313" key="2">
    <source>
        <dbReference type="EMBL" id="KAK3307590.1"/>
    </source>
</evidence>